<reference evidence="3" key="1">
    <citation type="submission" date="2020-02" db="EMBL/GenBank/DDBJ databases">
        <authorList>
            <person name="Meier V. D."/>
        </authorList>
    </citation>
    <scope>NUCLEOTIDE SEQUENCE</scope>
    <source>
        <strain evidence="3">AVDCRST_MAG87</strain>
    </source>
</reference>
<sequence>MMSASDQHLPAYVALSERIAALKAAGICYQCHDLATGELFGDQTVIADNARIRIVLDPNPKSRGHTIVVWKPHQADFSELEPGETAELFVRCTELANAIKRGLGAEKVYLVTMCDGEPNHLHIRLIPRYAGEPIGSKRFVAPRSPIGNAEATATAIRNALPD</sequence>
<evidence type="ECO:0000256" key="1">
    <source>
        <dbReference type="PROSITE-ProRule" id="PRU00464"/>
    </source>
</evidence>
<dbReference type="PANTHER" id="PTHR46648">
    <property type="entry name" value="HIT FAMILY PROTEIN 1"/>
    <property type="match status" value="1"/>
</dbReference>
<organism evidence="3">
    <name type="scientific">uncultured Thermomicrobiales bacterium</name>
    <dbReference type="NCBI Taxonomy" id="1645740"/>
    <lineage>
        <taxon>Bacteria</taxon>
        <taxon>Pseudomonadati</taxon>
        <taxon>Thermomicrobiota</taxon>
        <taxon>Thermomicrobia</taxon>
        <taxon>Thermomicrobiales</taxon>
        <taxon>environmental samples</taxon>
    </lineage>
</organism>
<dbReference type="PANTHER" id="PTHR46648:SF1">
    <property type="entry name" value="ADENOSINE 5'-MONOPHOSPHORAMIDASE HNT1"/>
    <property type="match status" value="1"/>
</dbReference>
<dbReference type="Pfam" id="PF01230">
    <property type="entry name" value="HIT"/>
    <property type="match status" value="1"/>
</dbReference>
<gene>
    <name evidence="3" type="ORF">AVDCRST_MAG87-3495</name>
</gene>
<evidence type="ECO:0000313" key="3">
    <source>
        <dbReference type="EMBL" id="CAA9582111.1"/>
    </source>
</evidence>
<dbReference type="AlphaFoldDB" id="A0A6J4VN68"/>
<protein>
    <recommendedName>
        <fullName evidence="2">HIT domain-containing protein</fullName>
    </recommendedName>
</protein>
<dbReference type="InterPro" id="IPR011146">
    <property type="entry name" value="HIT-like"/>
</dbReference>
<dbReference type="InterPro" id="IPR001310">
    <property type="entry name" value="Histidine_triad_HIT"/>
</dbReference>
<name>A0A6J4VN68_9BACT</name>
<dbReference type="SUPFAM" id="SSF54197">
    <property type="entry name" value="HIT-like"/>
    <property type="match status" value="1"/>
</dbReference>
<dbReference type="EMBL" id="CADCWJ010000767">
    <property type="protein sequence ID" value="CAA9582111.1"/>
    <property type="molecule type" value="Genomic_DNA"/>
</dbReference>
<dbReference type="GO" id="GO:0003824">
    <property type="term" value="F:catalytic activity"/>
    <property type="evidence" value="ECO:0007669"/>
    <property type="project" value="InterPro"/>
</dbReference>
<accession>A0A6J4VN68</accession>
<proteinExistence type="predicted"/>
<dbReference type="Gene3D" id="3.30.428.10">
    <property type="entry name" value="HIT-like"/>
    <property type="match status" value="1"/>
</dbReference>
<feature type="domain" description="HIT" evidence="2">
    <location>
        <begin position="30"/>
        <end position="135"/>
    </location>
</feature>
<dbReference type="GO" id="GO:0009117">
    <property type="term" value="P:nucleotide metabolic process"/>
    <property type="evidence" value="ECO:0007669"/>
    <property type="project" value="TreeGrafter"/>
</dbReference>
<dbReference type="InterPro" id="IPR036265">
    <property type="entry name" value="HIT-like_sf"/>
</dbReference>
<dbReference type="PROSITE" id="PS51084">
    <property type="entry name" value="HIT_2"/>
    <property type="match status" value="1"/>
</dbReference>
<evidence type="ECO:0000259" key="2">
    <source>
        <dbReference type="PROSITE" id="PS51084"/>
    </source>
</evidence>
<comment type="caution">
    <text evidence="1">Lacks conserved residue(s) required for the propagation of feature annotation.</text>
</comment>